<dbReference type="EC" id="2.7.7.62" evidence="9"/>
<dbReference type="PANTHER" id="PTHR34848">
    <property type="match status" value="1"/>
</dbReference>
<feature type="active site" description="GMP-histidine intermediate" evidence="18">
    <location>
        <position position="56"/>
    </location>
</feature>
<dbReference type="Gene3D" id="3.40.50.300">
    <property type="entry name" value="P-loop containing nucleotide triphosphate hydrolases"/>
    <property type="match status" value="1"/>
</dbReference>
<feature type="binding site" evidence="19">
    <location>
        <begin position="40"/>
        <end position="42"/>
    </location>
    <ligand>
        <name>GTP</name>
        <dbReference type="ChEBI" id="CHEBI:37565"/>
    </ligand>
</feature>
<evidence type="ECO:0000256" key="16">
    <source>
        <dbReference type="ARBA" id="ARBA00029570"/>
    </source>
</evidence>
<comment type="catalytic activity">
    <reaction evidence="2">
        <text>adenosylcob(III)inamide phosphate + GTP + H(+) = adenosylcob(III)inamide-GDP + diphosphate</text>
        <dbReference type="Rhea" id="RHEA:22712"/>
        <dbReference type="ChEBI" id="CHEBI:15378"/>
        <dbReference type="ChEBI" id="CHEBI:33019"/>
        <dbReference type="ChEBI" id="CHEBI:37565"/>
        <dbReference type="ChEBI" id="CHEBI:58502"/>
        <dbReference type="ChEBI" id="CHEBI:60487"/>
        <dbReference type="EC" id="2.7.7.62"/>
    </reaction>
</comment>
<dbReference type="Proteomes" id="UP000602050">
    <property type="component" value="Unassembled WGS sequence"/>
</dbReference>
<protein>
    <recommendedName>
        <fullName evidence="16">Adenosylcobinamide kinase</fullName>
        <ecNumber evidence="8">2.7.1.156</ecNumber>
        <ecNumber evidence="9">2.7.7.62</ecNumber>
    </recommendedName>
    <alternativeName>
        <fullName evidence="17">Adenosylcobinamide-phosphate guanylyltransferase</fullName>
    </alternativeName>
</protein>
<keyword evidence="14" id="KW-0067">ATP-binding</keyword>
<organism evidence="20 21">
    <name type="scientific">Compostibacillus humi</name>
    <dbReference type="NCBI Taxonomy" id="1245525"/>
    <lineage>
        <taxon>Bacteria</taxon>
        <taxon>Bacillati</taxon>
        <taxon>Bacillota</taxon>
        <taxon>Bacilli</taxon>
        <taxon>Bacillales</taxon>
        <taxon>Bacillaceae</taxon>
        <taxon>Compostibacillus</taxon>
    </lineage>
</organism>
<evidence type="ECO:0000256" key="1">
    <source>
        <dbReference type="ARBA" id="ARBA00000312"/>
    </source>
</evidence>
<dbReference type="EMBL" id="BMEV01000019">
    <property type="protein sequence ID" value="GGH74551.1"/>
    <property type="molecule type" value="Genomic_DNA"/>
</dbReference>
<accession>A0A8J2ZT09</accession>
<dbReference type="PANTHER" id="PTHR34848:SF1">
    <property type="entry name" value="BIFUNCTIONAL ADENOSYLCOBALAMIN BIOSYNTHESIS PROTEIN COBU"/>
    <property type="match status" value="1"/>
</dbReference>
<dbReference type="GO" id="GO:0005524">
    <property type="term" value="F:ATP binding"/>
    <property type="evidence" value="ECO:0007669"/>
    <property type="project" value="UniProtKB-KW"/>
</dbReference>
<evidence type="ECO:0000256" key="9">
    <source>
        <dbReference type="ARBA" id="ARBA00012523"/>
    </source>
</evidence>
<comment type="catalytic activity">
    <reaction evidence="3">
        <text>adenosylcob(III)inamide + GTP = adenosylcob(III)inamide phosphate + GDP + H(+)</text>
        <dbReference type="Rhea" id="RHEA:15765"/>
        <dbReference type="ChEBI" id="CHEBI:2480"/>
        <dbReference type="ChEBI" id="CHEBI:15378"/>
        <dbReference type="ChEBI" id="CHEBI:37565"/>
        <dbReference type="ChEBI" id="CHEBI:58189"/>
        <dbReference type="ChEBI" id="CHEBI:58502"/>
        <dbReference type="EC" id="2.7.1.156"/>
    </reaction>
</comment>
<dbReference type="GO" id="GO:0043752">
    <property type="term" value="F:adenosylcobinamide kinase activity"/>
    <property type="evidence" value="ECO:0007669"/>
    <property type="project" value="UniProtKB-EC"/>
</dbReference>
<evidence type="ECO:0000256" key="15">
    <source>
        <dbReference type="ARBA" id="ARBA00023134"/>
    </source>
</evidence>
<dbReference type="InterPro" id="IPR027417">
    <property type="entry name" value="P-loop_NTPase"/>
</dbReference>
<evidence type="ECO:0000256" key="8">
    <source>
        <dbReference type="ARBA" id="ARBA00012016"/>
    </source>
</evidence>
<dbReference type="GO" id="GO:0009236">
    <property type="term" value="P:cobalamin biosynthetic process"/>
    <property type="evidence" value="ECO:0007669"/>
    <property type="project" value="UniProtKB-UniPathway"/>
</dbReference>
<evidence type="ECO:0000313" key="21">
    <source>
        <dbReference type="Proteomes" id="UP000602050"/>
    </source>
</evidence>
<comment type="similarity">
    <text evidence="7">Belongs to the CobU/CobP family.</text>
</comment>
<evidence type="ECO:0000256" key="7">
    <source>
        <dbReference type="ARBA" id="ARBA00007490"/>
    </source>
</evidence>
<dbReference type="SUPFAM" id="SSF52540">
    <property type="entry name" value="P-loop containing nucleoside triphosphate hydrolases"/>
    <property type="match status" value="1"/>
</dbReference>
<comment type="pathway">
    <text evidence="6">Cofactor biosynthesis; adenosylcobalamin biosynthesis; adenosylcobalamin from cob(II)yrinate a,c-diamide: step 5/7.</text>
</comment>
<gene>
    <name evidence="20" type="primary">cobP</name>
    <name evidence="20" type="ORF">GCM10010978_13530</name>
</gene>
<comment type="pathway">
    <text evidence="5">Cofactor biosynthesis; adenosylcobalamin biosynthesis; adenosylcobalamin from cob(II)yrinate a,c-diamide: step 6/7.</text>
</comment>
<evidence type="ECO:0000313" key="20">
    <source>
        <dbReference type="EMBL" id="GGH74551.1"/>
    </source>
</evidence>
<keyword evidence="10" id="KW-0169">Cobalamin biosynthesis</keyword>
<comment type="catalytic activity">
    <reaction evidence="1">
        <text>adenosylcob(III)inamide + ATP = adenosylcob(III)inamide phosphate + ADP + H(+)</text>
        <dbReference type="Rhea" id="RHEA:15769"/>
        <dbReference type="ChEBI" id="CHEBI:2480"/>
        <dbReference type="ChEBI" id="CHEBI:15378"/>
        <dbReference type="ChEBI" id="CHEBI:30616"/>
        <dbReference type="ChEBI" id="CHEBI:58502"/>
        <dbReference type="ChEBI" id="CHEBI:456216"/>
        <dbReference type="EC" id="2.7.1.156"/>
    </reaction>
</comment>
<keyword evidence="11" id="KW-0808">Transferase</keyword>
<keyword evidence="12 19" id="KW-0547">Nucleotide-binding</keyword>
<dbReference type="RefSeq" id="WP_229733571.1">
    <property type="nucleotide sequence ID" value="NZ_BMEV01000019.1"/>
</dbReference>
<evidence type="ECO:0000256" key="5">
    <source>
        <dbReference type="ARBA" id="ARBA00004692"/>
    </source>
</evidence>
<feature type="binding site" evidence="19">
    <location>
        <begin position="11"/>
        <end position="18"/>
    </location>
    <ligand>
        <name>GTP</name>
        <dbReference type="ChEBI" id="CHEBI:37565"/>
    </ligand>
</feature>
<dbReference type="UniPathway" id="UPA00148">
    <property type="reaction ID" value="UER00236"/>
</dbReference>
<proteinExistence type="inferred from homology"/>
<evidence type="ECO:0000256" key="4">
    <source>
        <dbReference type="ARBA" id="ARBA00003889"/>
    </source>
</evidence>
<evidence type="ECO:0000256" key="2">
    <source>
        <dbReference type="ARBA" id="ARBA00000711"/>
    </source>
</evidence>
<evidence type="ECO:0000256" key="10">
    <source>
        <dbReference type="ARBA" id="ARBA00022573"/>
    </source>
</evidence>
<evidence type="ECO:0000256" key="3">
    <source>
        <dbReference type="ARBA" id="ARBA00001522"/>
    </source>
</evidence>
<sequence>MAPAEIIFVTGGVRSGKSSFAEHLAKAKALEIGGKLHYIAAGMPTDEEMKERIQKHQWDRQKSGYRWQTWEQPTNIATLAPFFSEKDVILLDCLTTLLTNELFSAKENADEKELYNRILTGIGKIAKSSHQLVIVSNEVLLDSFPDSALVWKYCRLIGKLHQKIVSISAQAYAVEAGIPLLKKGAAS</sequence>
<keyword evidence="21" id="KW-1185">Reference proteome</keyword>
<comment type="function">
    <text evidence="4">Catalyzes ATP-dependent phosphorylation of adenosylcobinamide and addition of GMP to adenosylcobinamide phosphate.</text>
</comment>
<dbReference type="AlphaFoldDB" id="A0A8J2ZT09"/>
<keyword evidence="13 20" id="KW-0418">Kinase</keyword>
<evidence type="ECO:0000256" key="17">
    <source>
        <dbReference type="ARBA" id="ARBA00030571"/>
    </source>
</evidence>
<evidence type="ECO:0000256" key="11">
    <source>
        <dbReference type="ARBA" id="ARBA00022679"/>
    </source>
</evidence>
<keyword evidence="15 19" id="KW-0342">GTP-binding</keyword>
<evidence type="ECO:0000256" key="19">
    <source>
        <dbReference type="PIRSR" id="PIRSR006135-2"/>
    </source>
</evidence>
<dbReference type="InterPro" id="IPR003203">
    <property type="entry name" value="CobU/CobP"/>
</dbReference>
<comment type="caution">
    <text evidence="20">The sequence shown here is derived from an EMBL/GenBank/DDBJ whole genome shotgun (WGS) entry which is preliminary data.</text>
</comment>
<evidence type="ECO:0000256" key="14">
    <source>
        <dbReference type="ARBA" id="ARBA00022840"/>
    </source>
</evidence>
<dbReference type="GO" id="GO:0005525">
    <property type="term" value="F:GTP binding"/>
    <property type="evidence" value="ECO:0007669"/>
    <property type="project" value="UniProtKB-KW"/>
</dbReference>
<dbReference type="Pfam" id="PF02283">
    <property type="entry name" value="CobU"/>
    <property type="match status" value="1"/>
</dbReference>
<evidence type="ECO:0000256" key="13">
    <source>
        <dbReference type="ARBA" id="ARBA00022777"/>
    </source>
</evidence>
<evidence type="ECO:0000256" key="18">
    <source>
        <dbReference type="PIRSR" id="PIRSR006135-1"/>
    </source>
</evidence>
<evidence type="ECO:0000256" key="12">
    <source>
        <dbReference type="ARBA" id="ARBA00022741"/>
    </source>
</evidence>
<reference evidence="20" key="1">
    <citation type="journal article" date="2014" name="Int. J. Syst. Evol. Microbiol.">
        <title>Complete genome sequence of Corynebacterium casei LMG S-19264T (=DSM 44701T), isolated from a smear-ripened cheese.</title>
        <authorList>
            <consortium name="US DOE Joint Genome Institute (JGI-PGF)"/>
            <person name="Walter F."/>
            <person name="Albersmeier A."/>
            <person name="Kalinowski J."/>
            <person name="Ruckert C."/>
        </authorList>
    </citation>
    <scope>NUCLEOTIDE SEQUENCE</scope>
    <source>
        <strain evidence="20">CGMCC 1.12360</strain>
    </source>
</reference>
<dbReference type="EC" id="2.7.1.156" evidence="8"/>
<dbReference type="PIRSF" id="PIRSF006135">
    <property type="entry name" value="CobU"/>
    <property type="match status" value="1"/>
</dbReference>
<reference evidence="20" key="2">
    <citation type="submission" date="2020-09" db="EMBL/GenBank/DDBJ databases">
        <authorList>
            <person name="Sun Q."/>
            <person name="Zhou Y."/>
        </authorList>
    </citation>
    <scope>NUCLEOTIDE SEQUENCE</scope>
    <source>
        <strain evidence="20">CGMCC 1.12360</strain>
    </source>
</reference>
<feature type="binding site" evidence="19">
    <location>
        <position position="92"/>
    </location>
    <ligand>
        <name>GTP</name>
        <dbReference type="ChEBI" id="CHEBI:37565"/>
    </ligand>
</feature>
<dbReference type="GO" id="GO:0008820">
    <property type="term" value="F:cobinamide phosphate guanylyltransferase activity"/>
    <property type="evidence" value="ECO:0007669"/>
    <property type="project" value="UniProtKB-EC"/>
</dbReference>
<feature type="binding site" evidence="19">
    <location>
        <position position="71"/>
    </location>
    <ligand>
        <name>GTP</name>
        <dbReference type="ChEBI" id="CHEBI:37565"/>
    </ligand>
</feature>
<evidence type="ECO:0000256" key="6">
    <source>
        <dbReference type="ARBA" id="ARBA00005159"/>
    </source>
</evidence>
<name>A0A8J2ZT09_9BACI</name>